<dbReference type="AlphaFoldDB" id="A0A3B7R1Z6"/>
<keyword evidence="1" id="KW-0812">Transmembrane</keyword>
<evidence type="ECO:0000313" key="2">
    <source>
        <dbReference type="EMBL" id="AYA38124.1"/>
    </source>
</evidence>
<protein>
    <submittedName>
        <fullName evidence="2">Uncharacterized protein</fullName>
    </submittedName>
</protein>
<evidence type="ECO:0000313" key="3">
    <source>
        <dbReference type="Proteomes" id="UP000262802"/>
    </source>
</evidence>
<sequence length="578" mass="61840">MLAGLLGWQALRYRGWRRIARLAAGLVAAAALWFSAYPPQRTITVAAPDAAIVLTEHYQPDTLQRLLRALGPVPVLRYRTGSPAADTASLSSLAALPEAYPQVRQLHVLGVGLPKADLPTLPASVKLIPHGYAPTGFNAGSWPDKLVLGTALRVEGSFNHLGKGPVWVRLEEAGAVRDSVQLNSGSGAFSLSYTPRRAGRLLARLSARQGSKLLAAEPIPTQVEAARPLRVLLLAGSPSFELNLLKTRLGEQGHHVALRVSVGRGLQQTDFINHAQVSLGQLTAPLLAAHDVLVADADALNILSGTEARALGAAASNGLGVVLLTPTELPRSLPGRAQFALQSRPSAVAERPQQLHWPTGSGQTLLPALLRPSVRLQPLITSARPTEVVAAAHRVGWGTVVVSTAANTYRWQLAGTTATYDGYWSRLLTAAARPAELAAEWAAAAWPQPHRPAELRLTTYTSARQSQARVLDAQGNAVQVALGQHPNRGAVWQGSYWPASAGWHTVKAAGQAAGAFYVYTPRDWLAAQAAERYVAAQQWRGGAAFSSLPQQRHEPWPAGWFFALFLVAAGVLWLDEKR</sequence>
<dbReference type="EMBL" id="CP032317">
    <property type="protein sequence ID" value="AYA38124.1"/>
    <property type="molecule type" value="Genomic_DNA"/>
</dbReference>
<evidence type="ECO:0000256" key="1">
    <source>
        <dbReference type="SAM" id="Phobius"/>
    </source>
</evidence>
<name>A0A3B7R1Z6_9BACT</name>
<dbReference type="KEGG" id="hyh:D3Y59_14400"/>
<keyword evidence="3" id="KW-1185">Reference proteome</keyword>
<feature type="transmembrane region" description="Helical" evidence="1">
    <location>
        <begin position="556"/>
        <end position="574"/>
    </location>
</feature>
<dbReference type="Proteomes" id="UP000262802">
    <property type="component" value="Chromosome"/>
</dbReference>
<organism evidence="2 3">
    <name type="scientific">Hymenobacter oligotrophus</name>
    <dbReference type="NCBI Taxonomy" id="2319843"/>
    <lineage>
        <taxon>Bacteria</taxon>
        <taxon>Pseudomonadati</taxon>
        <taxon>Bacteroidota</taxon>
        <taxon>Cytophagia</taxon>
        <taxon>Cytophagales</taxon>
        <taxon>Hymenobacteraceae</taxon>
        <taxon>Hymenobacter</taxon>
    </lineage>
</organism>
<gene>
    <name evidence="2" type="ORF">D3Y59_14400</name>
</gene>
<reference evidence="2 3" key="1">
    <citation type="submission" date="2018-09" db="EMBL/GenBank/DDBJ databases">
        <title>Hymenobacter medium sp. nov., isolated from R2A medium.</title>
        <authorList>
            <person name="Yingchao G."/>
        </authorList>
    </citation>
    <scope>NUCLEOTIDE SEQUENCE [LARGE SCALE GENOMIC DNA]</scope>
    <source>
        <strain evidence="3">sh-6</strain>
    </source>
</reference>
<keyword evidence="1" id="KW-1133">Transmembrane helix</keyword>
<keyword evidence="1" id="KW-0472">Membrane</keyword>
<proteinExistence type="predicted"/>
<accession>A0A3B7R1Z6</accession>
<dbReference type="OrthoDB" id="980086at2"/>